<dbReference type="Proteomes" id="UP001499852">
    <property type="component" value="Unassembled WGS sequence"/>
</dbReference>
<organism evidence="1 2">
    <name type="scientific">Prosthecobacter algae</name>
    <dbReference type="NCBI Taxonomy" id="1144682"/>
    <lineage>
        <taxon>Bacteria</taxon>
        <taxon>Pseudomonadati</taxon>
        <taxon>Verrucomicrobiota</taxon>
        <taxon>Verrucomicrobiia</taxon>
        <taxon>Verrucomicrobiales</taxon>
        <taxon>Verrucomicrobiaceae</taxon>
        <taxon>Prosthecobacter</taxon>
    </lineage>
</organism>
<gene>
    <name evidence="1" type="ORF">GCM10023213_15030</name>
</gene>
<evidence type="ECO:0000313" key="1">
    <source>
        <dbReference type="EMBL" id="GAA5137728.1"/>
    </source>
</evidence>
<reference evidence="2" key="1">
    <citation type="journal article" date="2019" name="Int. J. Syst. Evol. Microbiol.">
        <title>The Global Catalogue of Microorganisms (GCM) 10K type strain sequencing project: providing services to taxonomists for standard genome sequencing and annotation.</title>
        <authorList>
            <consortium name="The Broad Institute Genomics Platform"/>
            <consortium name="The Broad Institute Genome Sequencing Center for Infectious Disease"/>
            <person name="Wu L."/>
            <person name="Ma J."/>
        </authorList>
    </citation>
    <scope>NUCLEOTIDE SEQUENCE [LARGE SCALE GENOMIC DNA]</scope>
    <source>
        <strain evidence="2">JCM 18053</strain>
    </source>
</reference>
<evidence type="ECO:0008006" key="3">
    <source>
        <dbReference type="Google" id="ProtNLM"/>
    </source>
</evidence>
<comment type="caution">
    <text evidence="1">The sequence shown here is derived from an EMBL/GenBank/DDBJ whole genome shotgun (WGS) entry which is preliminary data.</text>
</comment>
<protein>
    <recommendedName>
        <fullName evidence="3">Zinc ribbon protein</fullName>
    </recommendedName>
</protein>
<sequence>MLTDDEWEELEPLLKKDIECIKAYRTETGVGLREALDILRHDACERCFEITGFTETNPDVLWHHRLSIYGSECTQCGHLFRTPEASFCANCGYIPSAMVESAV</sequence>
<dbReference type="EMBL" id="BAABIA010000003">
    <property type="protein sequence ID" value="GAA5137728.1"/>
    <property type="molecule type" value="Genomic_DNA"/>
</dbReference>
<proteinExistence type="predicted"/>
<keyword evidence="2" id="KW-1185">Reference proteome</keyword>
<accession>A0ABP9NZJ9</accession>
<name>A0ABP9NZJ9_9BACT</name>
<evidence type="ECO:0000313" key="2">
    <source>
        <dbReference type="Proteomes" id="UP001499852"/>
    </source>
</evidence>